<proteinExistence type="predicted"/>
<protein>
    <submittedName>
        <fullName evidence="2">Uncharacterized protein</fullName>
    </submittedName>
</protein>
<sequence>MTCDASTDANDIIRFPYRFKSKVLPRAATNQAHRYGSRASLPIDRCVTGLRNVCHRSPQATADSVARAVGQPTRGSHCQLDTGA</sequence>
<organism evidence="2 3">
    <name type="scientific">Paraburkholderia piptadeniae</name>
    <dbReference type="NCBI Taxonomy" id="1701573"/>
    <lineage>
        <taxon>Bacteria</taxon>
        <taxon>Pseudomonadati</taxon>
        <taxon>Pseudomonadota</taxon>
        <taxon>Betaproteobacteria</taxon>
        <taxon>Burkholderiales</taxon>
        <taxon>Burkholderiaceae</taxon>
        <taxon>Paraburkholderia</taxon>
    </lineage>
</organism>
<gene>
    <name evidence="2" type="ORF">BN2476_90028</name>
</gene>
<dbReference type="EMBL" id="CYGY02000009">
    <property type="protein sequence ID" value="SIT36355.1"/>
    <property type="molecule type" value="Genomic_DNA"/>
</dbReference>
<dbReference type="Proteomes" id="UP000195569">
    <property type="component" value="Unassembled WGS sequence"/>
</dbReference>
<reference evidence="2" key="1">
    <citation type="submission" date="2016-12" db="EMBL/GenBank/DDBJ databases">
        <authorList>
            <person name="Moulin L."/>
        </authorList>
    </citation>
    <scope>NUCLEOTIDE SEQUENCE [LARGE SCALE GENOMIC DNA]</scope>
    <source>
        <strain evidence="2">STM 7183</strain>
    </source>
</reference>
<feature type="region of interest" description="Disordered" evidence="1">
    <location>
        <begin position="65"/>
        <end position="84"/>
    </location>
</feature>
<accession>A0A1N7RML6</accession>
<dbReference type="AlphaFoldDB" id="A0A1N7RML6"/>
<evidence type="ECO:0000313" key="3">
    <source>
        <dbReference type="Proteomes" id="UP000195569"/>
    </source>
</evidence>
<keyword evidence="3" id="KW-1185">Reference proteome</keyword>
<comment type="caution">
    <text evidence="2">The sequence shown here is derived from an EMBL/GenBank/DDBJ whole genome shotgun (WGS) entry which is preliminary data.</text>
</comment>
<evidence type="ECO:0000256" key="1">
    <source>
        <dbReference type="SAM" id="MobiDB-lite"/>
    </source>
</evidence>
<evidence type="ECO:0000313" key="2">
    <source>
        <dbReference type="EMBL" id="SIT36355.1"/>
    </source>
</evidence>
<name>A0A1N7RML6_9BURK</name>